<keyword evidence="2" id="KW-0812">Transmembrane</keyword>
<keyword evidence="2" id="KW-0472">Membrane</keyword>
<reference evidence="6" key="2">
    <citation type="journal article" date="2019" name="Int. J. Syst. Evol. Microbiol.">
        <title>The Global Catalogue of Microorganisms (GCM) 10K type strain sequencing project: providing services to taxonomists for standard genome sequencing and annotation.</title>
        <authorList>
            <consortium name="The Broad Institute Genomics Platform"/>
            <consortium name="The Broad Institute Genome Sequencing Center for Infectious Disease"/>
            <person name="Wu L."/>
            <person name="Ma J."/>
        </authorList>
    </citation>
    <scope>NUCLEOTIDE SEQUENCE [LARGE SCALE GENOMIC DNA]</scope>
    <source>
        <strain evidence="6">CGMCC 4.5581</strain>
    </source>
</reference>
<dbReference type="RefSeq" id="WP_166755400.1">
    <property type="nucleotide sequence ID" value="NZ_BAABJU010000005.1"/>
</dbReference>
<accession>A0A846LKK6</accession>
<dbReference type="AlphaFoldDB" id="A0A846LKK6"/>
<gene>
    <name evidence="4" type="ORF">FB380_002582</name>
    <name evidence="3" type="ORF">GCM10011589_40340</name>
</gene>
<dbReference type="Proteomes" id="UP000648663">
    <property type="component" value="Unassembled WGS sequence"/>
</dbReference>
<protein>
    <submittedName>
        <fullName evidence="4">Uncharacterized protein (TIGR02588 family)</fullName>
    </submittedName>
</protein>
<feature type="compositionally biased region" description="Basic and acidic residues" evidence="1">
    <location>
        <begin position="1"/>
        <end position="10"/>
    </location>
</feature>
<evidence type="ECO:0000313" key="5">
    <source>
        <dbReference type="Proteomes" id="UP000552836"/>
    </source>
</evidence>
<dbReference type="EMBL" id="BMMI01000008">
    <property type="protein sequence ID" value="GGL80027.1"/>
    <property type="molecule type" value="Genomic_DNA"/>
</dbReference>
<sequence length="149" mass="15268">MSGGGDRDETGGGAGGDGNGHGGGDRDTSRNEYLLGAVGALVILLVLAFLGYQAVVVRDGVPRLEVTAAVAERVGEGWVVPVEVVNEGGQTVEQVHVTGVLSRDGEEVQQATATFAYLAPSSEQSGALLFSEDPTDGTLEIRPAAYTLP</sequence>
<evidence type="ECO:0000313" key="6">
    <source>
        <dbReference type="Proteomes" id="UP000648663"/>
    </source>
</evidence>
<dbReference type="Proteomes" id="UP000552836">
    <property type="component" value="Unassembled WGS sequence"/>
</dbReference>
<reference evidence="3" key="4">
    <citation type="submission" date="2024-05" db="EMBL/GenBank/DDBJ databases">
        <authorList>
            <person name="Sun Q."/>
            <person name="Zhou Y."/>
        </authorList>
    </citation>
    <scope>NUCLEOTIDE SEQUENCE</scope>
    <source>
        <strain evidence="3">CGMCC 4.5581</strain>
    </source>
</reference>
<organism evidence="4 5">
    <name type="scientific">Modestobacter marinus</name>
    <dbReference type="NCBI Taxonomy" id="477641"/>
    <lineage>
        <taxon>Bacteria</taxon>
        <taxon>Bacillati</taxon>
        <taxon>Actinomycetota</taxon>
        <taxon>Actinomycetes</taxon>
        <taxon>Geodermatophilales</taxon>
        <taxon>Geodermatophilaceae</taxon>
        <taxon>Modestobacter</taxon>
    </lineage>
</organism>
<comment type="caution">
    <text evidence="4">The sequence shown here is derived from an EMBL/GenBank/DDBJ whole genome shotgun (WGS) entry which is preliminary data.</text>
</comment>
<evidence type="ECO:0000313" key="3">
    <source>
        <dbReference type="EMBL" id="GGL80027.1"/>
    </source>
</evidence>
<evidence type="ECO:0000256" key="1">
    <source>
        <dbReference type="SAM" id="MobiDB-lite"/>
    </source>
</evidence>
<feature type="transmembrane region" description="Helical" evidence="2">
    <location>
        <begin position="33"/>
        <end position="55"/>
    </location>
</feature>
<keyword evidence="2" id="KW-1133">Transmembrane helix</keyword>
<keyword evidence="6" id="KW-1185">Reference proteome</keyword>
<dbReference type="EMBL" id="JAAMPA010000001">
    <property type="protein sequence ID" value="NIH68136.1"/>
    <property type="molecule type" value="Genomic_DNA"/>
</dbReference>
<feature type="region of interest" description="Disordered" evidence="1">
    <location>
        <begin position="1"/>
        <end position="26"/>
    </location>
</feature>
<name>A0A846LKK6_9ACTN</name>
<evidence type="ECO:0000256" key="2">
    <source>
        <dbReference type="SAM" id="Phobius"/>
    </source>
</evidence>
<evidence type="ECO:0000313" key="4">
    <source>
        <dbReference type="EMBL" id="NIH68136.1"/>
    </source>
</evidence>
<feature type="compositionally biased region" description="Gly residues" evidence="1">
    <location>
        <begin position="11"/>
        <end position="22"/>
    </location>
</feature>
<proteinExistence type="predicted"/>
<reference evidence="4 5" key="3">
    <citation type="submission" date="2020-02" db="EMBL/GenBank/DDBJ databases">
        <title>Sequencing the genomes of 1000 actinobacteria strains.</title>
        <authorList>
            <person name="Klenk H.-P."/>
        </authorList>
    </citation>
    <scope>NUCLEOTIDE SEQUENCE [LARGE SCALE GENOMIC DNA]</scope>
    <source>
        <strain evidence="4 5">DSM 45201</strain>
    </source>
</reference>
<reference evidence="3" key="1">
    <citation type="journal article" date="2014" name="Int. J. Syst. Evol. Microbiol.">
        <title>Complete genome of a new Firmicutes species belonging to the dominant human colonic microbiota ('Ruminococcus bicirculans') reveals two chromosomes and a selective capacity to utilize plant glucans.</title>
        <authorList>
            <consortium name="NISC Comparative Sequencing Program"/>
            <person name="Wegmann U."/>
            <person name="Louis P."/>
            <person name="Goesmann A."/>
            <person name="Henrissat B."/>
            <person name="Duncan S.H."/>
            <person name="Flint H.J."/>
        </authorList>
    </citation>
    <scope>NUCLEOTIDE SEQUENCE</scope>
    <source>
        <strain evidence="3">CGMCC 4.5581</strain>
    </source>
</reference>